<evidence type="ECO:0000256" key="5">
    <source>
        <dbReference type="ARBA" id="ARBA00022723"/>
    </source>
</evidence>
<feature type="compositionally biased region" description="Acidic residues" evidence="14">
    <location>
        <begin position="553"/>
        <end position="565"/>
    </location>
</feature>
<comment type="cofactor">
    <cofactor evidence="1">
        <name>Mg(2+)</name>
        <dbReference type="ChEBI" id="CHEBI:18420"/>
    </cofactor>
</comment>
<name>A0A5C3LKS4_9AGAR</name>
<keyword evidence="11" id="KW-0539">Nucleus</keyword>
<feature type="compositionally biased region" description="Low complexity" evidence="14">
    <location>
        <begin position="1223"/>
        <end position="1237"/>
    </location>
</feature>
<keyword evidence="18" id="KW-1185">Reference proteome</keyword>
<feature type="region of interest" description="Disordered" evidence="14">
    <location>
        <begin position="1086"/>
        <end position="1247"/>
    </location>
</feature>
<dbReference type="GO" id="GO:0006289">
    <property type="term" value="P:nucleotide-excision repair"/>
    <property type="evidence" value="ECO:0007669"/>
    <property type="project" value="InterPro"/>
</dbReference>
<keyword evidence="4" id="KW-0540">Nuclease</keyword>
<evidence type="ECO:0000256" key="14">
    <source>
        <dbReference type="SAM" id="MobiDB-lite"/>
    </source>
</evidence>
<dbReference type="EMBL" id="ML213652">
    <property type="protein sequence ID" value="TFK33242.1"/>
    <property type="molecule type" value="Genomic_DNA"/>
</dbReference>
<dbReference type="Proteomes" id="UP000308652">
    <property type="component" value="Unassembled WGS sequence"/>
</dbReference>
<dbReference type="SUPFAM" id="SSF88723">
    <property type="entry name" value="PIN domain-like"/>
    <property type="match status" value="1"/>
</dbReference>
<dbReference type="SUPFAM" id="SSF47807">
    <property type="entry name" value="5' to 3' exonuclease, C-terminal subdomain"/>
    <property type="match status" value="1"/>
</dbReference>
<dbReference type="PRINTS" id="PR00853">
    <property type="entry name" value="XPGRADSUPER"/>
</dbReference>
<evidence type="ECO:0000256" key="6">
    <source>
        <dbReference type="ARBA" id="ARBA00022759"/>
    </source>
</evidence>
<dbReference type="InterPro" id="IPR019974">
    <property type="entry name" value="XPG_CS"/>
</dbReference>
<dbReference type="PANTHER" id="PTHR16171">
    <property type="entry name" value="DNA REPAIR PROTEIN COMPLEMENTING XP-G CELLS-RELATED"/>
    <property type="match status" value="1"/>
</dbReference>
<dbReference type="InterPro" id="IPR029060">
    <property type="entry name" value="PIN-like_dom_sf"/>
</dbReference>
<feature type="coiled-coil region" evidence="13">
    <location>
        <begin position="790"/>
        <end position="824"/>
    </location>
</feature>
<dbReference type="SMART" id="SM00485">
    <property type="entry name" value="XPGN"/>
    <property type="match status" value="1"/>
</dbReference>
<keyword evidence="13" id="KW-0175">Coiled coil</keyword>
<dbReference type="Pfam" id="PF00752">
    <property type="entry name" value="XPG_N"/>
    <property type="match status" value="1"/>
</dbReference>
<dbReference type="GO" id="GO:0046872">
    <property type="term" value="F:metal ion binding"/>
    <property type="evidence" value="ECO:0007669"/>
    <property type="project" value="UniProtKB-KW"/>
</dbReference>
<gene>
    <name evidence="17" type="ORF">BDQ12DRAFT_691478</name>
</gene>
<dbReference type="InterPro" id="IPR001044">
    <property type="entry name" value="XPG/Rad2_eukaryotes"/>
</dbReference>
<feature type="region of interest" description="Disordered" evidence="14">
    <location>
        <begin position="337"/>
        <end position="370"/>
    </location>
</feature>
<evidence type="ECO:0000259" key="15">
    <source>
        <dbReference type="SMART" id="SM00484"/>
    </source>
</evidence>
<evidence type="ECO:0000256" key="11">
    <source>
        <dbReference type="ARBA" id="ARBA00023242"/>
    </source>
</evidence>
<dbReference type="InterPro" id="IPR006084">
    <property type="entry name" value="XPG/Rad2"/>
</dbReference>
<dbReference type="STRING" id="68775.A0A5C3LKS4"/>
<dbReference type="SMART" id="SM00484">
    <property type="entry name" value="XPGI"/>
    <property type="match status" value="1"/>
</dbReference>
<feature type="compositionally biased region" description="Basic residues" evidence="14">
    <location>
        <begin position="1165"/>
        <end position="1179"/>
    </location>
</feature>
<sequence length="1247" mass="137693">MGVKSLWSLLTPVGRPILLETCEGKAMAIDSSIWIYQFQATMRDKEGHSLSNAHVLGFLRRIAKLLFYGIKPVFVFDGGAPTLKRSTLNERKKKKSGAAASHAKIAEKLLAAQMRREALNHVRYEQLSSKTSKRKRKVPVGAVVPNENTVYLEDIDSSMPKTPARKKPVTPTSSSTKKNKFHDHDPYKLPEVDLEEAVAKATRAAVPDPRLATEEELRAFIEDMRPEDFDVNSPAFRELPTEVKYEIVGDLRLKSRQTSYARLQNMLKSSRTPLDFSKQQIQNLRQRNSLTQQLLMTTDNIGNAHIAIPIRIASERNRQYILMKNEGESGGWILGIRDDTGKTQDKPIEIDQDSDKGAAEDEDSDADMEEVEVPPVIGMDADLREHRRGMALSAIAGRDTSKKLAPLRTKKMLTKPIYRKQRQNPLFHDLEEDELPVGATMDNSNEWEDEDDDDILAFAIQESLDQSKESSSSQRPSLKPKSHDLSAAKRTQQTEYDFLSTPMRLETALSIANAGPSRTQASRPGVSSLFGQPTLLSAAASKPPVVVSDLDDDMEEEVPPVEDIADSAPGPLASTTAIGESMGLSDSDSDSDMEPIPLEPLVPLQAPIPIEVTPSVDEIIASSFDEPVSQPLPSPKVIAPISPIDVDSPLETTAMGAEANTIRIQDTDVAHQPSPKALTPIQRSPSPPIPTTTTRNIIPVRPLTPELQPEAGPSRLPQSLPSPPQLDPDEEALFAWSRSPSPTVGIFDDEPAPNLSDRAEKEHENWDAANEMDAHAEEGEFARFMSQVKGKDLNDVRKEIDEEIKTLNDQRKAAMRDSEDITQQMISQIMTMLRLFGIPYITAPMEAEAQCAELVSLELVDGVITDDSDVFLFGATRVFKNMFNQSKTVECFLLSELSRELGLDRDTLIRLAYLLGSDYVEGLPGVGPVVAMELLKEFPGKDGLHKFKDWWTKVQSGKDKDEDNKSTFRKRFKKKFKNLYLPPEWPNTAVKDAYYHPTVDSSDEPFKWGLPDLDGLRDFFRAELDWGKNKVDELLLPIIQRMNKRGQASALNKQGNLNEYFDVTAGSGTFAPRKRQAYTSKRLQQVVSDFRKRRKSSSAEGTPAPAQGSGSGSGSGSEVEGAPPPTKRKKTAAAVASTTTTTTTGVAKGKGRARTATASSSKATRGGKKATALRKRKKRGASEEDSEDADEFAQGSGVDIEVPLMAELRPRPKPRPAYKGAEKAAAQQTSEEQQAEAIQDEQNRSSE</sequence>
<feature type="compositionally biased region" description="Acidic residues" evidence="14">
    <location>
        <begin position="445"/>
        <end position="455"/>
    </location>
</feature>
<keyword evidence="5" id="KW-0479">Metal-binding</keyword>
<evidence type="ECO:0000256" key="8">
    <source>
        <dbReference type="ARBA" id="ARBA00022801"/>
    </source>
</evidence>
<dbReference type="OrthoDB" id="31113at2759"/>
<keyword evidence="9" id="KW-0460">Magnesium</keyword>
<evidence type="ECO:0008006" key="19">
    <source>
        <dbReference type="Google" id="ProtNLM"/>
    </source>
</evidence>
<dbReference type="PANTHER" id="PTHR16171:SF7">
    <property type="entry name" value="DNA REPAIR PROTEIN RAD2"/>
    <property type="match status" value="1"/>
</dbReference>
<evidence type="ECO:0000256" key="9">
    <source>
        <dbReference type="ARBA" id="ARBA00022842"/>
    </source>
</evidence>
<dbReference type="GO" id="GO:0005634">
    <property type="term" value="C:nucleus"/>
    <property type="evidence" value="ECO:0007669"/>
    <property type="project" value="UniProtKB-SubCell"/>
</dbReference>
<proteinExistence type="inferred from homology"/>
<feature type="compositionally biased region" description="Low complexity" evidence="14">
    <location>
        <begin position="461"/>
        <end position="479"/>
    </location>
</feature>
<dbReference type="PROSITE" id="PS00842">
    <property type="entry name" value="XPG_2"/>
    <property type="match status" value="1"/>
</dbReference>
<dbReference type="CDD" id="cd09868">
    <property type="entry name" value="PIN_XPG_RAD2"/>
    <property type="match status" value="2"/>
</dbReference>
<keyword evidence="10" id="KW-0234">DNA repair</keyword>
<feature type="region of interest" description="Disordered" evidence="14">
    <location>
        <begin position="437"/>
        <end position="530"/>
    </location>
</feature>
<feature type="compositionally biased region" description="Basic and acidic residues" evidence="14">
    <location>
        <begin position="337"/>
        <end position="359"/>
    </location>
</feature>
<dbReference type="InterPro" id="IPR006086">
    <property type="entry name" value="XPG-I_dom"/>
</dbReference>
<feature type="region of interest" description="Disordered" evidence="14">
    <location>
        <begin position="553"/>
        <end position="598"/>
    </location>
</feature>
<evidence type="ECO:0000259" key="16">
    <source>
        <dbReference type="SMART" id="SM00485"/>
    </source>
</evidence>
<feature type="domain" description="XPG N-terminal" evidence="16">
    <location>
        <begin position="1"/>
        <end position="98"/>
    </location>
</feature>
<protein>
    <recommendedName>
        <fullName evidence="19">PIN domain-like protein</fullName>
    </recommendedName>
</protein>
<keyword evidence="8" id="KW-0378">Hydrolase</keyword>
<evidence type="ECO:0000256" key="12">
    <source>
        <dbReference type="ARBA" id="ARBA00038112"/>
    </source>
</evidence>
<dbReference type="Pfam" id="PF00867">
    <property type="entry name" value="XPG_I"/>
    <property type="match status" value="1"/>
</dbReference>
<evidence type="ECO:0000313" key="17">
    <source>
        <dbReference type="EMBL" id="TFK33242.1"/>
    </source>
</evidence>
<dbReference type="InterPro" id="IPR036279">
    <property type="entry name" value="5-3_exonuclease_C_sf"/>
</dbReference>
<feature type="compositionally biased region" description="Low complexity" evidence="14">
    <location>
        <begin position="1132"/>
        <end position="1147"/>
    </location>
</feature>
<dbReference type="SMART" id="SM00279">
    <property type="entry name" value="HhH2"/>
    <property type="match status" value="1"/>
</dbReference>
<comment type="similarity">
    <text evidence="12">Belongs to the XPG/RAD2 endonuclease family. GEN subfamily.</text>
</comment>
<comment type="subcellular location">
    <subcellularLocation>
        <location evidence="2">Nucleus</location>
    </subcellularLocation>
</comment>
<reference evidence="17 18" key="1">
    <citation type="journal article" date="2019" name="Nat. Ecol. Evol.">
        <title>Megaphylogeny resolves global patterns of mushroom evolution.</title>
        <authorList>
            <person name="Varga T."/>
            <person name="Krizsan K."/>
            <person name="Foldi C."/>
            <person name="Dima B."/>
            <person name="Sanchez-Garcia M."/>
            <person name="Sanchez-Ramirez S."/>
            <person name="Szollosi G.J."/>
            <person name="Szarkandi J.G."/>
            <person name="Papp V."/>
            <person name="Albert L."/>
            <person name="Andreopoulos W."/>
            <person name="Angelini C."/>
            <person name="Antonin V."/>
            <person name="Barry K.W."/>
            <person name="Bougher N.L."/>
            <person name="Buchanan P."/>
            <person name="Buyck B."/>
            <person name="Bense V."/>
            <person name="Catcheside P."/>
            <person name="Chovatia M."/>
            <person name="Cooper J."/>
            <person name="Damon W."/>
            <person name="Desjardin D."/>
            <person name="Finy P."/>
            <person name="Geml J."/>
            <person name="Haridas S."/>
            <person name="Hughes K."/>
            <person name="Justo A."/>
            <person name="Karasinski D."/>
            <person name="Kautmanova I."/>
            <person name="Kiss B."/>
            <person name="Kocsube S."/>
            <person name="Kotiranta H."/>
            <person name="LaButti K.M."/>
            <person name="Lechner B.E."/>
            <person name="Liimatainen K."/>
            <person name="Lipzen A."/>
            <person name="Lukacs Z."/>
            <person name="Mihaltcheva S."/>
            <person name="Morgado L.N."/>
            <person name="Niskanen T."/>
            <person name="Noordeloos M.E."/>
            <person name="Ohm R.A."/>
            <person name="Ortiz-Santana B."/>
            <person name="Ovrebo C."/>
            <person name="Racz N."/>
            <person name="Riley R."/>
            <person name="Savchenko A."/>
            <person name="Shiryaev A."/>
            <person name="Soop K."/>
            <person name="Spirin V."/>
            <person name="Szebenyi C."/>
            <person name="Tomsovsky M."/>
            <person name="Tulloss R.E."/>
            <person name="Uehling J."/>
            <person name="Grigoriev I.V."/>
            <person name="Vagvolgyi C."/>
            <person name="Papp T."/>
            <person name="Martin F.M."/>
            <person name="Miettinen O."/>
            <person name="Hibbett D.S."/>
            <person name="Nagy L.G."/>
        </authorList>
    </citation>
    <scope>NUCLEOTIDE SEQUENCE [LARGE SCALE GENOMIC DNA]</scope>
    <source>
        <strain evidence="17 18">CBS 166.37</strain>
    </source>
</reference>
<accession>A0A5C3LKS4</accession>
<feature type="domain" description="XPG-I" evidence="15">
    <location>
        <begin position="834"/>
        <end position="903"/>
    </location>
</feature>
<evidence type="ECO:0000256" key="7">
    <source>
        <dbReference type="ARBA" id="ARBA00022763"/>
    </source>
</evidence>
<evidence type="ECO:0000256" key="3">
    <source>
        <dbReference type="ARBA" id="ARBA00005283"/>
    </source>
</evidence>
<feature type="compositionally biased region" description="Low complexity" evidence="14">
    <location>
        <begin position="1154"/>
        <end position="1164"/>
    </location>
</feature>
<dbReference type="CDD" id="cd09904">
    <property type="entry name" value="H3TH_XPG"/>
    <property type="match status" value="1"/>
</dbReference>
<evidence type="ECO:0000256" key="13">
    <source>
        <dbReference type="SAM" id="Coils"/>
    </source>
</evidence>
<keyword evidence="7" id="KW-0227">DNA damage</keyword>
<dbReference type="PRINTS" id="PR00066">
    <property type="entry name" value="XRODRMPGMNTG"/>
</dbReference>
<dbReference type="InterPro" id="IPR008918">
    <property type="entry name" value="HhH2"/>
</dbReference>
<dbReference type="Gene3D" id="3.40.50.1010">
    <property type="entry name" value="5'-nuclease"/>
    <property type="match status" value="2"/>
</dbReference>
<evidence type="ECO:0000256" key="4">
    <source>
        <dbReference type="ARBA" id="ARBA00022722"/>
    </source>
</evidence>
<feature type="region of interest" description="Disordered" evidence="14">
    <location>
        <begin position="664"/>
        <end position="765"/>
    </location>
</feature>
<feature type="compositionally biased region" description="Acidic residues" evidence="14">
    <location>
        <begin position="360"/>
        <end position="370"/>
    </location>
</feature>
<comment type="similarity">
    <text evidence="3">Belongs to the XPG/RAD2 endonuclease family. XPG subfamily.</text>
</comment>
<dbReference type="AlphaFoldDB" id="A0A5C3LKS4"/>
<dbReference type="GO" id="GO:0048256">
    <property type="term" value="F:flap endonuclease activity"/>
    <property type="evidence" value="ECO:0007669"/>
    <property type="project" value="UniProtKB-ARBA"/>
</dbReference>
<organism evidence="17 18">
    <name type="scientific">Crucibulum laeve</name>
    <dbReference type="NCBI Taxonomy" id="68775"/>
    <lineage>
        <taxon>Eukaryota</taxon>
        <taxon>Fungi</taxon>
        <taxon>Dikarya</taxon>
        <taxon>Basidiomycota</taxon>
        <taxon>Agaricomycotina</taxon>
        <taxon>Agaricomycetes</taxon>
        <taxon>Agaricomycetidae</taxon>
        <taxon>Agaricales</taxon>
        <taxon>Agaricineae</taxon>
        <taxon>Nidulariaceae</taxon>
        <taxon>Crucibulum</taxon>
    </lineage>
</organism>
<dbReference type="Gene3D" id="1.10.150.20">
    <property type="entry name" value="5' to 3' exonuclease, C-terminal subdomain"/>
    <property type="match status" value="1"/>
</dbReference>
<keyword evidence="6" id="KW-0255">Endonuclease</keyword>
<evidence type="ECO:0000256" key="2">
    <source>
        <dbReference type="ARBA" id="ARBA00004123"/>
    </source>
</evidence>
<dbReference type="InterPro" id="IPR006085">
    <property type="entry name" value="XPG_DNA_repair_N"/>
</dbReference>
<dbReference type="FunFam" id="1.10.150.20:FF:000030">
    <property type="entry name" value="Flap endonuclease GEN-like 1"/>
    <property type="match status" value="1"/>
</dbReference>
<dbReference type="GO" id="GO:0003697">
    <property type="term" value="F:single-stranded DNA binding"/>
    <property type="evidence" value="ECO:0007669"/>
    <property type="project" value="InterPro"/>
</dbReference>
<evidence type="ECO:0000256" key="10">
    <source>
        <dbReference type="ARBA" id="ARBA00023204"/>
    </source>
</evidence>
<feature type="region of interest" description="Disordered" evidence="14">
    <location>
        <begin position="158"/>
        <end position="186"/>
    </location>
</feature>
<feature type="compositionally biased region" description="Low complexity" evidence="14">
    <location>
        <begin position="691"/>
        <end position="701"/>
    </location>
</feature>
<evidence type="ECO:0000313" key="18">
    <source>
        <dbReference type="Proteomes" id="UP000308652"/>
    </source>
</evidence>
<evidence type="ECO:0000256" key="1">
    <source>
        <dbReference type="ARBA" id="ARBA00001946"/>
    </source>
</evidence>
<dbReference type="PROSITE" id="PS00841">
    <property type="entry name" value="XPG_1"/>
    <property type="match status" value="1"/>
</dbReference>